<dbReference type="AlphaFoldDB" id="G4N317"/>
<dbReference type="RefSeq" id="XP_003711583.1">
    <property type="nucleotide sequence ID" value="XM_003711535.1"/>
</dbReference>
<dbReference type="HOGENOM" id="CLU_2038519_0_0_1"/>
<evidence type="ECO:0000313" key="1">
    <source>
        <dbReference type="EMBL" id="EHA51776.1"/>
    </source>
</evidence>
<protein>
    <submittedName>
        <fullName evidence="1">Uncharacterized protein</fullName>
    </submittedName>
</protein>
<keyword evidence="2" id="KW-1185">Reference proteome</keyword>
<dbReference type="Proteomes" id="UP000009058">
    <property type="component" value="Chromosome 3"/>
</dbReference>
<accession>G4N317</accession>
<dbReference type="InParanoid" id="G4N317"/>
<dbReference type="OrthoDB" id="5230979at2759"/>
<dbReference type="VEuPathDB" id="FungiDB:MGG_14523"/>
<dbReference type="GeneID" id="5051736"/>
<dbReference type="OMA" id="CTFCTCA"/>
<name>G4N317_PYRO7</name>
<reference evidence="1 2" key="1">
    <citation type="journal article" date="2005" name="Nature">
        <title>The genome sequence of the rice blast fungus Magnaporthe grisea.</title>
        <authorList>
            <person name="Dean R.A."/>
            <person name="Talbot N.J."/>
            <person name="Ebbole D.J."/>
            <person name="Farman M.L."/>
            <person name="Mitchell T.K."/>
            <person name="Orbach M.J."/>
            <person name="Thon M."/>
            <person name="Kulkarni R."/>
            <person name="Xu J.R."/>
            <person name="Pan H."/>
            <person name="Read N.D."/>
            <person name="Lee Y.H."/>
            <person name="Carbone I."/>
            <person name="Brown D."/>
            <person name="Oh Y.Y."/>
            <person name="Donofrio N."/>
            <person name="Jeong J.S."/>
            <person name="Soanes D.M."/>
            <person name="Djonovic S."/>
            <person name="Kolomiets E."/>
            <person name="Rehmeyer C."/>
            <person name="Li W."/>
            <person name="Harding M."/>
            <person name="Kim S."/>
            <person name="Lebrun M.H."/>
            <person name="Bohnert H."/>
            <person name="Coughlan S."/>
            <person name="Butler J."/>
            <person name="Calvo S."/>
            <person name="Ma L.J."/>
            <person name="Nicol R."/>
            <person name="Purcell S."/>
            <person name="Nusbaum C."/>
            <person name="Galagan J.E."/>
            <person name="Birren B.W."/>
        </authorList>
    </citation>
    <scope>NUCLEOTIDE SEQUENCE [LARGE SCALE GENOMIC DNA]</scope>
    <source>
        <strain evidence="2">70-15 / ATCC MYA-4617 / FGSC 8958</strain>
    </source>
</reference>
<organism evidence="1 2">
    <name type="scientific">Pyricularia oryzae (strain 70-15 / ATCC MYA-4617 / FGSC 8958)</name>
    <name type="common">Rice blast fungus</name>
    <name type="synonym">Magnaporthe oryzae</name>
    <dbReference type="NCBI Taxonomy" id="242507"/>
    <lineage>
        <taxon>Eukaryota</taxon>
        <taxon>Fungi</taxon>
        <taxon>Dikarya</taxon>
        <taxon>Ascomycota</taxon>
        <taxon>Pezizomycotina</taxon>
        <taxon>Sordariomycetes</taxon>
        <taxon>Sordariomycetidae</taxon>
        <taxon>Magnaporthales</taxon>
        <taxon>Pyriculariaceae</taxon>
        <taxon>Pyricularia</taxon>
    </lineage>
</organism>
<dbReference type="KEGG" id="mgr:MGG_14523"/>
<reference key="2">
    <citation type="submission" date="2011-05" db="EMBL/GenBank/DDBJ databases">
        <title>The Genome Sequence of Magnaporthe oryzae 70-15.</title>
        <authorList>
            <consortium name="The Broad Institute Genome Sequencing Platform"/>
            <person name="Ma L.-J."/>
            <person name="Dead R."/>
            <person name="Young S.K."/>
            <person name="Zeng Q."/>
            <person name="Gargeya S."/>
            <person name="Fitzgerald M."/>
            <person name="Haas B."/>
            <person name="Abouelleil A."/>
            <person name="Alvarado L."/>
            <person name="Arachchi H.M."/>
            <person name="Berlin A."/>
            <person name="Brown A."/>
            <person name="Chapman S.B."/>
            <person name="Chen Z."/>
            <person name="Dunbar C."/>
            <person name="Freedman E."/>
            <person name="Gearin G."/>
            <person name="Gellesch M."/>
            <person name="Goldberg J."/>
            <person name="Griggs A."/>
            <person name="Gujja S."/>
            <person name="Heiman D."/>
            <person name="Howarth C."/>
            <person name="Larson L."/>
            <person name="Lui A."/>
            <person name="MacDonald P.J.P."/>
            <person name="Mehta T."/>
            <person name="Montmayeur A."/>
            <person name="Murphy C."/>
            <person name="Neiman D."/>
            <person name="Pearson M."/>
            <person name="Priest M."/>
            <person name="Roberts A."/>
            <person name="Saif S."/>
            <person name="Shea T."/>
            <person name="Shenoy N."/>
            <person name="Sisk P."/>
            <person name="Stolte C."/>
            <person name="Sykes S."/>
            <person name="Yandava C."/>
            <person name="Wortman J."/>
            <person name="Nusbaum C."/>
            <person name="Birren B."/>
        </authorList>
    </citation>
    <scope>NUCLEOTIDE SEQUENCE</scope>
    <source>
        <strain>70-15</strain>
    </source>
</reference>
<dbReference type="EMBL" id="CM001233">
    <property type="protein sequence ID" value="EHA51776.1"/>
    <property type="molecule type" value="Genomic_DNA"/>
</dbReference>
<gene>
    <name evidence="1" type="ORF">MGG_14523</name>
</gene>
<sequence length="121" mass="12600">MMFLNISHSASNSIHSIQYLTSRSVFPAFLDGTFNLISNLSFSTTIMKVFTIITLAVSAVAAQSCVLKCKSGPQGGSDVTGTCSSQGVTCTQPSGGLQCKLGFPSFTPPSQCTFCTCAPPS</sequence>
<evidence type="ECO:0000313" key="2">
    <source>
        <dbReference type="Proteomes" id="UP000009058"/>
    </source>
</evidence>
<proteinExistence type="predicted"/>